<evidence type="ECO:0000256" key="1">
    <source>
        <dbReference type="SAM" id="MobiDB-lite"/>
    </source>
</evidence>
<feature type="compositionally biased region" description="Low complexity" evidence="1">
    <location>
        <begin position="239"/>
        <end position="255"/>
    </location>
</feature>
<feature type="region of interest" description="Disordered" evidence="1">
    <location>
        <begin position="28"/>
        <end position="76"/>
    </location>
</feature>
<feature type="compositionally biased region" description="Low complexity" evidence="1">
    <location>
        <begin position="32"/>
        <end position="56"/>
    </location>
</feature>
<proteinExistence type="predicted"/>
<accession>A0A9P6SP11</accession>
<protein>
    <submittedName>
        <fullName evidence="2">Uncharacterized protein</fullName>
    </submittedName>
</protein>
<comment type="caution">
    <text evidence="2">The sequence shown here is derived from an EMBL/GenBank/DDBJ whole genome shotgun (WGS) entry which is preliminary data.</text>
</comment>
<dbReference type="Proteomes" id="UP000749646">
    <property type="component" value="Unassembled WGS sequence"/>
</dbReference>
<sequence>MERHLEQQYTHPPHIDVKYLKRCKSISGCPRNGKNNNKSSMNSGIGGSSNNNNNNNYTSIADLGSSEGRDNGGDLKETYRFRRDHSLLSPSFTQKTMTSEVYIRTHHQDDDDDDDHQYPIMAEMGDTQEFGEDLFHRHHCTISASSLSQFQQQVEHQAATEEPPHLTMPAHAYRGAGALNRGGLTEESIEIHDKSSSNHSGIQDQDFNEETTQSGYLDLPPPHPYSRPSISPMLKNPLSTASSLASSRVSSQSGSPVHRRPSPMEDFRAARRSSDDNEQPDGANSTLLAPLAQRLHHLHSPPEEQQQQQQDHD</sequence>
<name>A0A9P6SP11_9FUNG</name>
<gene>
    <name evidence="2" type="ORF">BGZ65_001092</name>
</gene>
<keyword evidence="3" id="KW-1185">Reference proteome</keyword>
<organism evidence="2 3">
    <name type="scientific">Modicella reniformis</name>
    <dbReference type="NCBI Taxonomy" id="1440133"/>
    <lineage>
        <taxon>Eukaryota</taxon>
        <taxon>Fungi</taxon>
        <taxon>Fungi incertae sedis</taxon>
        <taxon>Mucoromycota</taxon>
        <taxon>Mortierellomycotina</taxon>
        <taxon>Mortierellomycetes</taxon>
        <taxon>Mortierellales</taxon>
        <taxon>Mortierellaceae</taxon>
        <taxon>Modicella</taxon>
    </lineage>
</organism>
<evidence type="ECO:0000313" key="2">
    <source>
        <dbReference type="EMBL" id="KAF9984029.1"/>
    </source>
</evidence>
<evidence type="ECO:0000313" key="3">
    <source>
        <dbReference type="Proteomes" id="UP000749646"/>
    </source>
</evidence>
<reference evidence="2" key="1">
    <citation type="journal article" date="2020" name="Fungal Divers.">
        <title>Resolving the Mortierellaceae phylogeny through synthesis of multi-gene phylogenetics and phylogenomics.</title>
        <authorList>
            <person name="Vandepol N."/>
            <person name="Liber J."/>
            <person name="Desiro A."/>
            <person name="Na H."/>
            <person name="Kennedy M."/>
            <person name="Barry K."/>
            <person name="Grigoriev I.V."/>
            <person name="Miller A.N."/>
            <person name="O'Donnell K."/>
            <person name="Stajich J.E."/>
            <person name="Bonito G."/>
        </authorList>
    </citation>
    <scope>NUCLEOTIDE SEQUENCE</scope>
    <source>
        <strain evidence="2">MES-2147</strain>
    </source>
</reference>
<dbReference type="EMBL" id="JAAAHW010003421">
    <property type="protein sequence ID" value="KAF9984029.1"/>
    <property type="molecule type" value="Genomic_DNA"/>
</dbReference>
<feature type="compositionally biased region" description="Basic and acidic residues" evidence="1">
    <location>
        <begin position="67"/>
        <end position="76"/>
    </location>
</feature>
<dbReference type="AlphaFoldDB" id="A0A9P6SP11"/>
<feature type="compositionally biased region" description="Basic and acidic residues" evidence="1">
    <location>
        <begin position="262"/>
        <end position="275"/>
    </location>
</feature>
<dbReference type="OrthoDB" id="2402445at2759"/>
<feature type="region of interest" description="Disordered" evidence="1">
    <location>
        <begin position="212"/>
        <end position="313"/>
    </location>
</feature>